<name>A0LR86_ACIC1</name>
<accession>A0LR86</accession>
<dbReference type="RefSeq" id="WP_011719010.1">
    <property type="nucleotide sequence ID" value="NC_008578.1"/>
</dbReference>
<evidence type="ECO:0000313" key="4">
    <source>
        <dbReference type="Proteomes" id="UP000008221"/>
    </source>
</evidence>
<evidence type="ECO:0000256" key="1">
    <source>
        <dbReference type="SAM" id="MobiDB-lite"/>
    </source>
</evidence>
<dbReference type="STRING" id="351607.Acel_0171"/>
<dbReference type="HOGENOM" id="CLU_049032_0_0_11"/>
<proteinExistence type="predicted"/>
<feature type="transmembrane region" description="Helical" evidence="2">
    <location>
        <begin position="132"/>
        <end position="150"/>
    </location>
</feature>
<keyword evidence="4" id="KW-1185">Reference proteome</keyword>
<evidence type="ECO:0000313" key="3">
    <source>
        <dbReference type="EMBL" id="ABK51946.1"/>
    </source>
</evidence>
<feature type="transmembrane region" description="Helical" evidence="2">
    <location>
        <begin position="6"/>
        <end position="22"/>
    </location>
</feature>
<reference evidence="3 4" key="1">
    <citation type="journal article" date="2009" name="Genome Res.">
        <title>Complete genome of the cellulolytic thermophile Acidothermus cellulolyticus 11B provides insights into its ecophysiological and evolutionary adaptations.</title>
        <authorList>
            <person name="Barabote R.D."/>
            <person name="Xie G."/>
            <person name="Leu D.H."/>
            <person name="Normand P."/>
            <person name="Necsulea A."/>
            <person name="Daubin V."/>
            <person name="Medigue C."/>
            <person name="Adney W.S."/>
            <person name="Xu X.C."/>
            <person name="Lapidus A."/>
            <person name="Parales R.E."/>
            <person name="Detter C."/>
            <person name="Pujic P."/>
            <person name="Bruce D."/>
            <person name="Lavire C."/>
            <person name="Challacombe J.F."/>
            <person name="Brettin T.S."/>
            <person name="Berry A.M."/>
        </authorList>
    </citation>
    <scope>NUCLEOTIDE SEQUENCE [LARGE SCALE GENOMIC DNA]</scope>
    <source>
        <strain evidence="4">ATCC 43068 / DSM 8971 / 11B</strain>
    </source>
</reference>
<feature type="region of interest" description="Disordered" evidence="1">
    <location>
        <begin position="160"/>
        <end position="194"/>
    </location>
</feature>
<sequence length="289" mass="32388">MTGIIMGGIVALWIVVLVPMWLRRHEAEDASRSMEGFSTAMRVLAESPRSALPRRYRAESRRREILMPRRENWGPTVDNHPDVVVRRSRAVTARERRRLALRRRRRLTGLFGLFLAVTATCIVGWTSWWLELAVVLALVGYVVHLRTEVIRRREIQRHRRRSSRVSTPAVARDESPTDADTQVLPGVPADVLPPLTSPVGTANGSRWEPVPVPLPTYVSKPPANRPVVSAPRADVESATIDLTRPGEWSAQHATGRRHLLLDETGDDAAIASPAAEDDLDRIMRRVVGE</sequence>
<feature type="transmembrane region" description="Helical" evidence="2">
    <location>
        <begin position="107"/>
        <end position="126"/>
    </location>
</feature>
<dbReference type="Proteomes" id="UP000008221">
    <property type="component" value="Chromosome"/>
</dbReference>
<protein>
    <recommendedName>
        <fullName evidence="5">Transmembrane protein</fullName>
    </recommendedName>
</protein>
<keyword evidence="2" id="KW-0472">Membrane</keyword>
<evidence type="ECO:0000256" key="2">
    <source>
        <dbReference type="SAM" id="Phobius"/>
    </source>
</evidence>
<organism evidence="3 4">
    <name type="scientific">Acidothermus cellulolyticus (strain ATCC 43068 / DSM 8971 / 11B)</name>
    <dbReference type="NCBI Taxonomy" id="351607"/>
    <lineage>
        <taxon>Bacteria</taxon>
        <taxon>Bacillati</taxon>
        <taxon>Actinomycetota</taxon>
        <taxon>Actinomycetes</taxon>
        <taxon>Acidothermales</taxon>
        <taxon>Acidothermaceae</taxon>
        <taxon>Acidothermus</taxon>
    </lineage>
</organism>
<dbReference type="EMBL" id="CP000481">
    <property type="protein sequence ID" value="ABK51946.1"/>
    <property type="molecule type" value="Genomic_DNA"/>
</dbReference>
<evidence type="ECO:0008006" key="5">
    <source>
        <dbReference type="Google" id="ProtNLM"/>
    </source>
</evidence>
<keyword evidence="2" id="KW-0812">Transmembrane</keyword>
<dbReference type="InParanoid" id="A0LR86"/>
<dbReference type="KEGG" id="ace:Acel_0171"/>
<dbReference type="AlphaFoldDB" id="A0LR86"/>
<keyword evidence="2" id="KW-1133">Transmembrane helix</keyword>
<gene>
    <name evidence="3" type="ordered locus">Acel_0171</name>
</gene>
<dbReference type="eggNOG" id="ENOG5033M63">
    <property type="taxonomic scope" value="Bacteria"/>
</dbReference>
<dbReference type="OrthoDB" id="3218604at2"/>